<dbReference type="AlphaFoldDB" id="A0AA38IVC6"/>
<accession>A0AA38IVC6</accession>
<comment type="caution">
    <text evidence="1">The sequence shown here is derived from an EMBL/GenBank/DDBJ whole genome shotgun (WGS) entry which is preliminary data.</text>
</comment>
<protein>
    <submittedName>
        <fullName evidence="1">Uncharacterized protein</fullName>
    </submittedName>
</protein>
<evidence type="ECO:0000313" key="1">
    <source>
        <dbReference type="EMBL" id="KAJ3661519.1"/>
    </source>
</evidence>
<organism evidence="1 2">
    <name type="scientific">Zophobas morio</name>
    <dbReference type="NCBI Taxonomy" id="2755281"/>
    <lineage>
        <taxon>Eukaryota</taxon>
        <taxon>Metazoa</taxon>
        <taxon>Ecdysozoa</taxon>
        <taxon>Arthropoda</taxon>
        <taxon>Hexapoda</taxon>
        <taxon>Insecta</taxon>
        <taxon>Pterygota</taxon>
        <taxon>Neoptera</taxon>
        <taxon>Endopterygota</taxon>
        <taxon>Coleoptera</taxon>
        <taxon>Polyphaga</taxon>
        <taxon>Cucujiformia</taxon>
        <taxon>Tenebrionidae</taxon>
        <taxon>Zophobas</taxon>
    </lineage>
</organism>
<keyword evidence="2" id="KW-1185">Reference proteome</keyword>
<dbReference type="EMBL" id="JALNTZ010000002">
    <property type="protein sequence ID" value="KAJ3661519.1"/>
    <property type="molecule type" value="Genomic_DNA"/>
</dbReference>
<dbReference type="Proteomes" id="UP001168821">
    <property type="component" value="Unassembled WGS sequence"/>
</dbReference>
<sequence length="138" mass="16023">MVIGASVVQHLRDHGTFNLKLTIVAVIRQKEEVGFSKLVVHPTLKEYGHIHIMLTKYRVWSPLIVHVVQLTFCPMELHILVNKYDFKRRFSINVYQLDETVRLWKSTVSRNYRRTSTSESGSRYSGVFLPINKPLATP</sequence>
<reference evidence="1" key="1">
    <citation type="journal article" date="2023" name="G3 (Bethesda)">
        <title>Whole genome assemblies of Zophobas morio and Tenebrio molitor.</title>
        <authorList>
            <person name="Kaur S."/>
            <person name="Stinson S.A."/>
            <person name="diCenzo G.C."/>
        </authorList>
    </citation>
    <scope>NUCLEOTIDE SEQUENCE</scope>
    <source>
        <strain evidence="1">QUZm001</strain>
    </source>
</reference>
<proteinExistence type="predicted"/>
<name>A0AA38IVC6_9CUCU</name>
<gene>
    <name evidence="1" type="ORF">Zmor_005913</name>
</gene>
<evidence type="ECO:0000313" key="2">
    <source>
        <dbReference type="Proteomes" id="UP001168821"/>
    </source>
</evidence>